<name>A0A2Z6RBM3_9GLOM</name>
<evidence type="ECO:0000313" key="2">
    <source>
        <dbReference type="Proteomes" id="UP000247702"/>
    </source>
</evidence>
<evidence type="ECO:0000313" key="1">
    <source>
        <dbReference type="EMBL" id="GBB98402.1"/>
    </source>
</evidence>
<protein>
    <submittedName>
        <fullName evidence="1">Uncharacterized protein</fullName>
    </submittedName>
</protein>
<keyword evidence="2" id="KW-1185">Reference proteome</keyword>
<comment type="caution">
    <text evidence="1">The sequence shown here is derived from an EMBL/GenBank/DDBJ whole genome shotgun (WGS) entry which is preliminary data.</text>
</comment>
<reference evidence="1 2" key="1">
    <citation type="submission" date="2017-11" db="EMBL/GenBank/DDBJ databases">
        <title>The genome of Rhizophagus clarus HR1 reveals common genetic basis of auxotrophy among arbuscular mycorrhizal fungi.</title>
        <authorList>
            <person name="Kobayashi Y."/>
        </authorList>
    </citation>
    <scope>NUCLEOTIDE SEQUENCE [LARGE SCALE GENOMIC DNA]</scope>
    <source>
        <strain evidence="1 2">HR1</strain>
    </source>
</reference>
<sequence length="197" mass="23421">MKHLPERHIVGLTPSDLEIVKSSALHSICFYRNYLFLEKTKDPKVTFNCTVLISYLEINDQHEYICNINALYDNNQTEHFDNTEDVIIKTLDMEFLSIKDDNTEYFDINIINSEEFIVKPLGMKFLFIKDDNDNLIIFKDEEREIDGKVIMAIPDEDIFHIHYKGIRIYFNSYVIVDMEYKEIIKSIIGFLSFYYQK</sequence>
<dbReference type="AlphaFoldDB" id="A0A2Z6RBM3"/>
<gene>
    <name evidence="1" type="ORF">RclHR1_32130001</name>
</gene>
<dbReference type="Proteomes" id="UP000247702">
    <property type="component" value="Unassembled WGS sequence"/>
</dbReference>
<organism evidence="1 2">
    <name type="scientific">Rhizophagus clarus</name>
    <dbReference type="NCBI Taxonomy" id="94130"/>
    <lineage>
        <taxon>Eukaryota</taxon>
        <taxon>Fungi</taxon>
        <taxon>Fungi incertae sedis</taxon>
        <taxon>Mucoromycota</taxon>
        <taxon>Glomeromycotina</taxon>
        <taxon>Glomeromycetes</taxon>
        <taxon>Glomerales</taxon>
        <taxon>Glomeraceae</taxon>
        <taxon>Rhizophagus</taxon>
    </lineage>
</organism>
<accession>A0A2Z6RBM3</accession>
<dbReference type="EMBL" id="BEXD01002462">
    <property type="protein sequence ID" value="GBB98402.1"/>
    <property type="molecule type" value="Genomic_DNA"/>
</dbReference>
<proteinExistence type="predicted"/>